<dbReference type="GO" id="GO:0016887">
    <property type="term" value="F:ATP hydrolysis activity"/>
    <property type="evidence" value="ECO:0007669"/>
    <property type="project" value="InterPro"/>
</dbReference>
<keyword evidence="3" id="KW-0813">Transport</keyword>
<evidence type="ECO:0000256" key="7">
    <source>
        <dbReference type="ARBA" id="ARBA00022840"/>
    </source>
</evidence>
<proteinExistence type="inferred from homology"/>
<dbReference type="PROSITE" id="PS50893">
    <property type="entry name" value="ABC_TRANSPORTER_2"/>
    <property type="match status" value="2"/>
</dbReference>
<feature type="transmembrane region" description="Helical" evidence="12">
    <location>
        <begin position="65"/>
        <end position="87"/>
    </location>
</feature>
<gene>
    <name evidence="16" type="ORF">GMORB2_3932</name>
</gene>
<feature type="transmembrane region" description="Helical" evidence="12">
    <location>
        <begin position="99"/>
        <end position="118"/>
    </location>
</feature>
<feature type="compositionally biased region" description="Polar residues" evidence="11">
    <location>
        <begin position="379"/>
        <end position="388"/>
    </location>
</feature>
<dbReference type="SMART" id="SM00382">
    <property type="entry name" value="AAA"/>
    <property type="match status" value="2"/>
</dbReference>
<evidence type="ECO:0000256" key="3">
    <source>
        <dbReference type="ARBA" id="ARBA00022448"/>
    </source>
</evidence>
<dbReference type="GO" id="GO:0016020">
    <property type="term" value="C:membrane"/>
    <property type="evidence" value="ECO:0007669"/>
    <property type="project" value="UniProtKB-SubCell"/>
</dbReference>
<dbReference type="CDD" id="cd03250">
    <property type="entry name" value="ABCC_MRP_domain1"/>
    <property type="match status" value="1"/>
</dbReference>
<feature type="domain" description="ABC transporter" evidence="14">
    <location>
        <begin position="1320"/>
        <end position="1579"/>
    </location>
</feature>
<keyword evidence="6" id="KW-0547">Nucleotide-binding</keyword>
<dbReference type="InterPro" id="IPR027417">
    <property type="entry name" value="P-loop_NTPase"/>
</dbReference>
<organism evidence="16 17">
    <name type="scientific">Geosmithia morbida</name>
    <dbReference type="NCBI Taxonomy" id="1094350"/>
    <lineage>
        <taxon>Eukaryota</taxon>
        <taxon>Fungi</taxon>
        <taxon>Dikarya</taxon>
        <taxon>Ascomycota</taxon>
        <taxon>Pezizomycotina</taxon>
        <taxon>Sordariomycetes</taxon>
        <taxon>Hypocreomycetidae</taxon>
        <taxon>Hypocreales</taxon>
        <taxon>Bionectriaceae</taxon>
        <taxon>Geosmithia</taxon>
    </lineage>
</organism>
<feature type="transmembrane region" description="Helical" evidence="12">
    <location>
        <begin position="1257"/>
        <end position="1278"/>
    </location>
</feature>
<dbReference type="Pfam" id="PF00664">
    <property type="entry name" value="ABC_membrane"/>
    <property type="match status" value="2"/>
</dbReference>
<dbReference type="Gene3D" id="1.20.1560.10">
    <property type="entry name" value="ABC transporter type 1, transmembrane domain"/>
    <property type="match status" value="2"/>
</dbReference>
<accession>A0A9P4YXV4</accession>
<keyword evidence="5" id="KW-0677">Repeat</keyword>
<feature type="transmembrane region" description="Helical" evidence="12">
    <location>
        <begin position="1146"/>
        <end position="1165"/>
    </location>
</feature>
<evidence type="ECO:0000256" key="8">
    <source>
        <dbReference type="ARBA" id="ARBA00022989"/>
    </source>
</evidence>
<dbReference type="SUPFAM" id="SSF90123">
    <property type="entry name" value="ABC transporter transmembrane region"/>
    <property type="match status" value="2"/>
</dbReference>
<feature type="chain" id="PRO_5040217352" evidence="13">
    <location>
        <begin position="29"/>
        <end position="1592"/>
    </location>
</feature>
<name>A0A9P4YXV4_9HYPO</name>
<protein>
    <submittedName>
        <fullName evidence="16">ABC-type multidrug transport system, ATPase and permease component</fullName>
    </submittedName>
</protein>
<dbReference type="PANTHER" id="PTHR24223">
    <property type="entry name" value="ATP-BINDING CASSETTE SUB-FAMILY C"/>
    <property type="match status" value="1"/>
</dbReference>
<dbReference type="Pfam" id="PF00005">
    <property type="entry name" value="ABC_tran"/>
    <property type="match status" value="2"/>
</dbReference>
<keyword evidence="10" id="KW-0325">Glycoprotein</keyword>
<evidence type="ECO:0000256" key="9">
    <source>
        <dbReference type="ARBA" id="ARBA00023136"/>
    </source>
</evidence>
<evidence type="ECO:0000313" key="17">
    <source>
        <dbReference type="Proteomes" id="UP000749293"/>
    </source>
</evidence>
<keyword evidence="8 12" id="KW-1133">Transmembrane helix</keyword>
<evidence type="ECO:0000259" key="15">
    <source>
        <dbReference type="PROSITE" id="PS50929"/>
    </source>
</evidence>
<reference evidence="16" key="1">
    <citation type="submission" date="2020-03" db="EMBL/GenBank/DDBJ databases">
        <title>Site-based positive gene gene selection in Geosmithia morbida across the United States reveals a broad range of putative effectors and factors for local host and environmental adapation.</title>
        <authorList>
            <person name="Onufrak A."/>
            <person name="Murdoch R.W."/>
            <person name="Gazis R."/>
            <person name="Huff M."/>
            <person name="Staton M."/>
            <person name="Klingeman W."/>
            <person name="Hadziabdic D."/>
        </authorList>
    </citation>
    <scope>NUCLEOTIDE SEQUENCE</scope>
    <source>
        <strain evidence="16">1262</strain>
    </source>
</reference>
<feature type="signal peptide" evidence="13">
    <location>
        <begin position="1"/>
        <end position="28"/>
    </location>
</feature>
<dbReference type="PROSITE" id="PS00211">
    <property type="entry name" value="ABC_TRANSPORTER_1"/>
    <property type="match status" value="1"/>
</dbReference>
<dbReference type="GeneID" id="55970160"/>
<feature type="transmembrane region" description="Helical" evidence="12">
    <location>
        <begin position="130"/>
        <end position="152"/>
    </location>
</feature>
<feature type="transmembrane region" description="Helical" evidence="12">
    <location>
        <begin position="1045"/>
        <end position="1067"/>
    </location>
</feature>
<feature type="domain" description="ABC transmembrane type-1" evidence="15">
    <location>
        <begin position="1030"/>
        <end position="1286"/>
    </location>
</feature>
<evidence type="ECO:0000256" key="11">
    <source>
        <dbReference type="SAM" id="MobiDB-lite"/>
    </source>
</evidence>
<dbReference type="CDD" id="cd18604">
    <property type="entry name" value="ABC_6TM_VMR1_D2_like"/>
    <property type="match status" value="1"/>
</dbReference>
<feature type="compositionally biased region" description="Polar residues" evidence="11">
    <location>
        <begin position="908"/>
        <end position="920"/>
    </location>
</feature>
<dbReference type="InterPro" id="IPR011527">
    <property type="entry name" value="ABC1_TM_dom"/>
</dbReference>
<dbReference type="GO" id="GO:0005524">
    <property type="term" value="F:ATP binding"/>
    <property type="evidence" value="ECO:0007669"/>
    <property type="project" value="UniProtKB-KW"/>
</dbReference>
<evidence type="ECO:0000256" key="2">
    <source>
        <dbReference type="ARBA" id="ARBA00009726"/>
    </source>
</evidence>
<dbReference type="PANTHER" id="PTHR24223:SF456">
    <property type="entry name" value="MULTIDRUG RESISTANCE-ASSOCIATED PROTEIN LETHAL(2)03659"/>
    <property type="match status" value="1"/>
</dbReference>
<evidence type="ECO:0000256" key="10">
    <source>
        <dbReference type="ARBA" id="ARBA00023180"/>
    </source>
</evidence>
<feature type="region of interest" description="Disordered" evidence="11">
    <location>
        <begin position="893"/>
        <end position="945"/>
    </location>
</feature>
<dbReference type="SUPFAM" id="SSF52540">
    <property type="entry name" value="P-loop containing nucleoside triphosphate hydrolases"/>
    <property type="match status" value="2"/>
</dbReference>
<dbReference type="RefSeq" id="XP_035323745.1">
    <property type="nucleotide sequence ID" value="XM_035465908.1"/>
</dbReference>
<feature type="compositionally biased region" description="Basic and acidic residues" evidence="11">
    <location>
        <begin position="362"/>
        <end position="371"/>
    </location>
</feature>
<evidence type="ECO:0000313" key="16">
    <source>
        <dbReference type="EMBL" id="KAF4125093.1"/>
    </source>
</evidence>
<dbReference type="InterPro" id="IPR017871">
    <property type="entry name" value="ABC_transporter-like_CS"/>
</dbReference>
<keyword evidence="13" id="KW-0732">Signal</keyword>
<keyword evidence="9 12" id="KW-0472">Membrane</keyword>
<evidence type="ECO:0000256" key="1">
    <source>
        <dbReference type="ARBA" id="ARBA00004141"/>
    </source>
</evidence>
<comment type="caution">
    <text evidence="16">The sequence shown here is derived from an EMBL/GenBank/DDBJ whole genome shotgun (WGS) entry which is preliminary data.</text>
</comment>
<evidence type="ECO:0000256" key="6">
    <source>
        <dbReference type="ARBA" id="ARBA00022741"/>
    </source>
</evidence>
<keyword evidence="7" id="KW-0067">ATP-binding</keyword>
<feature type="transmembrane region" description="Helical" evidence="12">
    <location>
        <begin position="164"/>
        <end position="184"/>
    </location>
</feature>
<dbReference type="InterPro" id="IPR003439">
    <property type="entry name" value="ABC_transporter-like_ATP-bd"/>
</dbReference>
<comment type="subcellular location">
    <subcellularLocation>
        <location evidence="1">Membrane</location>
        <topology evidence="1">Multi-pass membrane protein</topology>
    </subcellularLocation>
</comment>
<feature type="region of interest" description="Disordered" evidence="11">
    <location>
        <begin position="361"/>
        <end position="421"/>
    </location>
</feature>
<evidence type="ECO:0000256" key="12">
    <source>
        <dbReference type="SAM" id="Phobius"/>
    </source>
</evidence>
<dbReference type="InterPro" id="IPR050173">
    <property type="entry name" value="ABC_transporter_C-like"/>
</dbReference>
<feature type="transmembrane region" description="Helical" evidence="12">
    <location>
        <begin position="957"/>
        <end position="980"/>
    </location>
</feature>
<dbReference type="InterPro" id="IPR003593">
    <property type="entry name" value="AAA+_ATPase"/>
</dbReference>
<dbReference type="EMBL" id="JAANYQ010000003">
    <property type="protein sequence ID" value="KAF4125093.1"/>
    <property type="molecule type" value="Genomic_DNA"/>
</dbReference>
<dbReference type="FunFam" id="3.40.50.300:FF:000610">
    <property type="entry name" value="Multidrug resistance-associated ABC transporter"/>
    <property type="match status" value="1"/>
</dbReference>
<evidence type="ECO:0000256" key="5">
    <source>
        <dbReference type="ARBA" id="ARBA00022737"/>
    </source>
</evidence>
<feature type="compositionally biased region" description="Basic and acidic residues" evidence="11">
    <location>
        <begin position="936"/>
        <end position="945"/>
    </location>
</feature>
<dbReference type="InterPro" id="IPR036640">
    <property type="entry name" value="ABC1_TM_sf"/>
</dbReference>
<feature type="transmembrane region" description="Helical" evidence="12">
    <location>
        <begin position="1230"/>
        <end position="1251"/>
    </location>
</feature>
<comment type="similarity">
    <text evidence="2">Belongs to the ABC transporter superfamily. ABCC family. Conjugate transporter (TC 3.A.1.208) subfamily.</text>
</comment>
<dbReference type="GO" id="GO:0140359">
    <property type="term" value="F:ABC-type transporter activity"/>
    <property type="evidence" value="ECO:0007669"/>
    <property type="project" value="InterPro"/>
</dbReference>
<feature type="domain" description="ABC transmembrane type-1" evidence="15">
    <location>
        <begin position="281"/>
        <end position="611"/>
    </location>
</feature>
<evidence type="ECO:0000256" key="4">
    <source>
        <dbReference type="ARBA" id="ARBA00022692"/>
    </source>
</evidence>
<feature type="compositionally biased region" description="Acidic residues" evidence="11">
    <location>
        <begin position="411"/>
        <end position="421"/>
    </location>
</feature>
<sequence>MGYNPFLLSPSASALVLTSLSSIPAIAAVVDQIRKGAPKDNFYEDRDGESTPEAIAAFSNKASKITVLASALLGLVTSAAISVLTTLDADRGDQFLENWLTTAAWVLIVTQSVSMSAIHEPVRVHDLGLWSSMSSVVLLSVLILQAFTVSAADKAHRCRNDAVLGLRLTNIAMAVVILFASVLIPRRPHVFFRDALVDPQRTSSLLNRFTWTWTGPILDLAAKKGDLESKDIPQPDHTIRTENVMADWKAYNFKGKLIWSILYAYRWRFATQWTVTVSKCILGVGPFWVMRKLINILQERGGGGSPPYTLWVLVISLGLLGLIEQWMDGWIQYYSTAMIAQPLRAQLSALVYEKSLRRKNVKSADKPKTTEKIPGGQAGDSQEASNSAAHGADSGDGSNRSTAIKDKANDEKDESASDEDSSVLKSRQAIVNLVGVDARHVASFAGIQYYIISSLGKLLILSAFLIQILGWIPFVTGITAWGLSLPFNTFAAKSYLRFSEAVMKVRDEKLAIVNEALLGIRQIKFAALEPQWEKRIMEMRDKELEVTWKMFLSDTCLFGCWIASPILLAATSLATYAIIHGELSPSTAFVSISVFKSLELALGAMPEILTTGFDTLVSIRRIDTYLSGPEMKQAVSEGSDVAFENATIAWPVDEEVDEEDRFTLSGLDLLFPPGELSVVSGKTGTGKSLILSALIGEADVLGGRVVMPLTVPPLERHDDKANASNWILPGSVAYVAQTPWLESASLRDNILFGLPMDETRYNKVLAVCALRKDLQILTEGDKTELGANGVNLSGGQKWRITLARAIYSRAGILIMDDIFSAVDAHVGRHIFEECIGGDICKGRTRILVTHHVGLVQPLAKFIVELGDDGVLYSGSTEQLIEDGTLEKIKRMESPLTAEPSQEIGESSMAVSSDGASTQDSANDDNAVPKTNGLDDAQGKKYVQEETRQTGNVKSRVYLAYLKACGGLSYWILCFSVYLAFETLNLARAWWVKVWTSSHRDSSMVVNSYDEHDYVYGLSLQQPRQSAFHAFSSPVVAQSDNGDLKYYLGIYVGLSVIGAIVGTSRFFWSFYISLKGSRVLFSRILHTVLRTRIRWLDTVPVGRILNRLTSDFEIIDQRLALDMGLVAWQAFSLSAICIAGALVSPYILPLSIVLIATSIFIGKKYLNGARPLKRLESTTKSPVFELFNATLSGITTLRAFQKPGTYVDTMYKDLDLFGSVSVYMLNASRWLGFRMAIIGTTFTTIVGIVVILSHGINAALAGFILSFSLDFAFSMSLAIRIYSNLELDMNATERVIEYAELETEAQDGVEPPAAWPTSGSVEVKNLEVAYGDGLPLVLKGISFDVKDGERIGVVGRTGAGKSSLTLALFRFLEARSGSIIIDGLDISKLDLHALRSRLAIIPQDPVLFSGTIRSNLDPFEERSDSELREALARVHLVDSASSTPTVVSTEPSSSAAASTTLLPQNTNIFRDLSSPISESGGNLSQGQRQLLCLARAIVSLPRVMVLDEATSAVDMSTDALIQRSIREEFTGSTLIVIAHRLSTIADFDRILVLSEGQSVECGTPRELWEREGSIFRDMCDSSGEKDKLREKIF</sequence>
<evidence type="ECO:0000256" key="13">
    <source>
        <dbReference type="SAM" id="SignalP"/>
    </source>
</evidence>
<keyword evidence="17" id="KW-1185">Reference proteome</keyword>
<feature type="domain" description="ABC transporter" evidence="14">
    <location>
        <begin position="641"/>
        <end position="892"/>
    </location>
</feature>
<keyword evidence="4 12" id="KW-0812">Transmembrane</keyword>
<dbReference type="Proteomes" id="UP000749293">
    <property type="component" value="Unassembled WGS sequence"/>
</dbReference>
<dbReference type="PROSITE" id="PS50929">
    <property type="entry name" value="ABC_TM1F"/>
    <property type="match status" value="2"/>
</dbReference>
<evidence type="ECO:0000259" key="14">
    <source>
        <dbReference type="PROSITE" id="PS50893"/>
    </source>
</evidence>
<dbReference type="FunFam" id="3.40.50.300:FF:000825">
    <property type="entry name" value="ABC bile acid transporter"/>
    <property type="match status" value="1"/>
</dbReference>
<dbReference type="CDD" id="cd18596">
    <property type="entry name" value="ABC_6TM_VMR1_D1_like"/>
    <property type="match status" value="1"/>
</dbReference>
<dbReference type="OrthoDB" id="6500128at2759"/>
<dbReference type="CDD" id="cd03244">
    <property type="entry name" value="ABCC_MRP_domain2"/>
    <property type="match status" value="1"/>
</dbReference>
<dbReference type="Gene3D" id="3.40.50.300">
    <property type="entry name" value="P-loop containing nucleotide triphosphate hydrolases"/>
    <property type="match status" value="2"/>
</dbReference>